<proteinExistence type="predicted"/>
<evidence type="ECO:0000313" key="2">
    <source>
        <dbReference type="Proteomes" id="UP001237105"/>
    </source>
</evidence>
<organism evidence="1 2">
    <name type="scientific">Streptomyces luteolus</name>
    <dbReference type="NCBI Taxonomy" id="3043615"/>
    <lineage>
        <taxon>Bacteria</taxon>
        <taxon>Bacillati</taxon>
        <taxon>Actinomycetota</taxon>
        <taxon>Actinomycetes</taxon>
        <taxon>Kitasatosporales</taxon>
        <taxon>Streptomycetaceae</taxon>
        <taxon>Streptomyces</taxon>
    </lineage>
</organism>
<accession>A0ABT6SWK1</accession>
<name>A0ABT6SWK1_9ACTN</name>
<protein>
    <submittedName>
        <fullName evidence="1">Proteophosphoglycan 5</fullName>
    </submittedName>
</protein>
<dbReference type="EMBL" id="JASCIS010000013">
    <property type="protein sequence ID" value="MDI3419969.1"/>
    <property type="molecule type" value="Genomic_DNA"/>
</dbReference>
<keyword evidence="2" id="KW-1185">Reference proteome</keyword>
<reference evidence="1 2" key="1">
    <citation type="submission" date="2023-05" db="EMBL/GenBank/DDBJ databases">
        <title>Draft genome sequence of Streptomyces sp. B-S-A12 isolated from a cave soil in Thailand.</title>
        <authorList>
            <person name="Chamroensaksri N."/>
            <person name="Muangham S."/>
        </authorList>
    </citation>
    <scope>NUCLEOTIDE SEQUENCE [LARGE SCALE GENOMIC DNA]</scope>
    <source>
        <strain evidence="1 2">B-S-A12</strain>
    </source>
</reference>
<gene>
    <name evidence="1" type="ORF">QIT00_15595</name>
</gene>
<comment type="caution">
    <text evidence="1">The sequence shown here is derived from an EMBL/GenBank/DDBJ whole genome shotgun (WGS) entry which is preliminary data.</text>
</comment>
<sequence length="215" mass="22926">MPLVPIDLPTPPQLRPRWAALAAISAARSDGHACHADVPGVWRYDDGGGNWIELHQVSEGRAVLLGHDHEASETYYGEAASVFDQPETDLLAGAPAWWGPPVRRTLDGGAWVGFVYGFDGAAWQRADYTAEDGFGSIRFPALGDEETLNWIYAQVEGFPGLPEAAQWDAAAGALIAADAEVTPAHITAVIGPQSDDPARWDTAAGVAAAHRFLTM</sequence>
<dbReference type="Proteomes" id="UP001237105">
    <property type="component" value="Unassembled WGS sequence"/>
</dbReference>
<dbReference type="RefSeq" id="WP_282535847.1">
    <property type="nucleotide sequence ID" value="NZ_JASCIS010000013.1"/>
</dbReference>
<evidence type="ECO:0000313" key="1">
    <source>
        <dbReference type="EMBL" id="MDI3419969.1"/>
    </source>
</evidence>